<dbReference type="Gene3D" id="3.30.2290.10">
    <property type="entry name" value="PmbA/TldD superfamily"/>
    <property type="match status" value="1"/>
</dbReference>
<dbReference type="InterPro" id="IPR035068">
    <property type="entry name" value="TldD/PmbA_N"/>
</dbReference>
<dbReference type="PANTHER" id="PTHR43421:SF1">
    <property type="entry name" value="METALLOPROTEASE PMBA"/>
    <property type="match status" value="1"/>
</dbReference>
<dbReference type="GO" id="GO:0006508">
    <property type="term" value="P:proteolysis"/>
    <property type="evidence" value="ECO:0007669"/>
    <property type="project" value="InterPro"/>
</dbReference>
<feature type="domain" description="Metalloprotease TldD/E central" evidence="2">
    <location>
        <begin position="43"/>
        <end position="146"/>
    </location>
</feature>
<feature type="domain" description="Metalloprotease TldD/E C-terminal" evidence="1">
    <location>
        <begin position="153"/>
        <end position="374"/>
    </location>
</feature>
<dbReference type="PANTHER" id="PTHR43421">
    <property type="entry name" value="METALLOPROTEASE PMBA"/>
    <property type="match status" value="1"/>
</dbReference>
<dbReference type="EMBL" id="BARW01000378">
    <property type="protein sequence ID" value="GAI63608.1"/>
    <property type="molecule type" value="Genomic_DNA"/>
</dbReference>
<dbReference type="InterPro" id="IPR047657">
    <property type="entry name" value="PmbA"/>
</dbReference>
<dbReference type="Pfam" id="PF19290">
    <property type="entry name" value="PmbA_TldD_2nd"/>
    <property type="match status" value="1"/>
</dbReference>
<dbReference type="AlphaFoldDB" id="X1Q5V5"/>
<dbReference type="GO" id="GO:0005829">
    <property type="term" value="C:cytosol"/>
    <property type="evidence" value="ECO:0007669"/>
    <property type="project" value="TreeGrafter"/>
</dbReference>
<accession>X1Q5V5</accession>
<dbReference type="GO" id="GO:0008237">
    <property type="term" value="F:metallopeptidase activity"/>
    <property type="evidence" value="ECO:0007669"/>
    <property type="project" value="InterPro"/>
</dbReference>
<gene>
    <name evidence="3" type="ORF">S12H4_01766</name>
</gene>
<proteinExistence type="predicted"/>
<dbReference type="Pfam" id="PF19289">
    <property type="entry name" value="PmbA_TldD_3rd"/>
    <property type="match status" value="1"/>
</dbReference>
<reference evidence="3" key="1">
    <citation type="journal article" date="2014" name="Front. Microbiol.">
        <title>High frequency of phylogenetically diverse reductive dehalogenase-homologous genes in deep subseafloor sedimentary metagenomes.</title>
        <authorList>
            <person name="Kawai M."/>
            <person name="Futagami T."/>
            <person name="Toyoda A."/>
            <person name="Takaki Y."/>
            <person name="Nishi S."/>
            <person name="Hori S."/>
            <person name="Arai W."/>
            <person name="Tsubouchi T."/>
            <person name="Morono Y."/>
            <person name="Uchiyama I."/>
            <person name="Ito T."/>
            <person name="Fujiyama A."/>
            <person name="Inagaki F."/>
            <person name="Takami H."/>
        </authorList>
    </citation>
    <scope>NUCLEOTIDE SEQUENCE</scope>
    <source>
        <strain evidence="3">Expedition CK06-06</strain>
    </source>
</reference>
<evidence type="ECO:0000313" key="3">
    <source>
        <dbReference type="EMBL" id="GAI63608.1"/>
    </source>
</evidence>
<sequence>MEKIIKNAIKMMNAGTADPNFQNLPLKYKTYPKVKKLYDTSIKTLTIEESIEYIKELIKVCKNDDLAISQSGDFTSSFNISYVFNSNDIEVFEKETIFSISSNIIVKNKSTGETSNGYESQIKRKLKDISGTNTALEALKNAKRNLNRIKIKTKKMPVILSPKGTINLILNPIASAINAELFQYKRSFLVDKREKVIGSENLTLEDNALIDGAVGSSNFDGEGVPCKNKKIIDKGIFLKSGLLHNSYTAGKEGVESTGNASRRSFSSVPSIGISNFVMQTGISSIEEIIQDVKEGIFLNSTGDSANIATGDFSGLISQGNLIKDGEIKQALNETMFGINLLDLFKNIDAVSKDYRIYGPFKAPYVSVKDVQIIGAKS</sequence>
<dbReference type="InterPro" id="IPR036059">
    <property type="entry name" value="TldD/PmbA_sf"/>
</dbReference>
<dbReference type="InterPro" id="IPR045570">
    <property type="entry name" value="Metalloprtase-TldD/E_cen_dom"/>
</dbReference>
<protein>
    <recommendedName>
        <fullName evidence="4">TldD/PmbA family protein</fullName>
    </recommendedName>
</protein>
<name>X1Q5V5_9ZZZZ</name>
<dbReference type="InterPro" id="IPR045569">
    <property type="entry name" value="Metalloprtase-TldD/E_C"/>
</dbReference>
<dbReference type="SUPFAM" id="SSF111283">
    <property type="entry name" value="Putative modulator of DNA gyrase, PmbA/TldD"/>
    <property type="match status" value="1"/>
</dbReference>
<comment type="caution">
    <text evidence="3">The sequence shown here is derived from an EMBL/GenBank/DDBJ whole genome shotgun (WGS) entry which is preliminary data.</text>
</comment>
<organism evidence="3">
    <name type="scientific">marine sediment metagenome</name>
    <dbReference type="NCBI Taxonomy" id="412755"/>
    <lineage>
        <taxon>unclassified sequences</taxon>
        <taxon>metagenomes</taxon>
        <taxon>ecological metagenomes</taxon>
    </lineage>
</organism>
<evidence type="ECO:0000259" key="1">
    <source>
        <dbReference type="Pfam" id="PF19289"/>
    </source>
</evidence>
<evidence type="ECO:0000259" key="2">
    <source>
        <dbReference type="Pfam" id="PF19290"/>
    </source>
</evidence>
<evidence type="ECO:0008006" key="4">
    <source>
        <dbReference type="Google" id="ProtNLM"/>
    </source>
</evidence>